<dbReference type="GO" id="GO:0005524">
    <property type="term" value="F:ATP binding"/>
    <property type="evidence" value="ECO:0007669"/>
    <property type="project" value="UniProtKB-KW"/>
</dbReference>
<accession>A0A199XUS2</accession>
<keyword evidence="2" id="KW-1277">Toxin-antitoxin system</keyword>
<keyword evidence="12" id="KW-1185">Reference proteome</keyword>
<evidence type="ECO:0000256" key="3">
    <source>
        <dbReference type="ARBA" id="ARBA00022679"/>
    </source>
</evidence>
<evidence type="ECO:0000256" key="7">
    <source>
        <dbReference type="ARBA" id="ARBA00022840"/>
    </source>
</evidence>
<protein>
    <submittedName>
        <fullName evidence="11">Nucleotidyltransferase domain protein</fullName>
    </submittedName>
</protein>
<dbReference type="PANTHER" id="PTHR33571:SF14">
    <property type="entry name" value="PROTEIN ADENYLYLTRANSFERASE MJ0435-RELATED"/>
    <property type="match status" value="1"/>
</dbReference>
<proteinExistence type="inferred from homology"/>
<dbReference type="EMBL" id="JMTM01000004">
    <property type="protein sequence ID" value="OAZ05518.1"/>
    <property type="molecule type" value="Genomic_DNA"/>
</dbReference>
<gene>
    <name evidence="11" type="ORF">FLB_00480</name>
</gene>
<dbReference type="CDD" id="cd05403">
    <property type="entry name" value="NT_KNTase_like"/>
    <property type="match status" value="1"/>
</dbReference>
<keyword evidence="3 11" id="KW-0808">Transferase</keyword>
<organism evidence="11 12">
    <name type="scientific">Flavobacterium succinicans</name>
    <dbReference type="NCBI Taxonomy" id="29536"/>
    <lineage>
        <taxon>Bacteria</taxon>
        <taxon>Pseudomonadati</taxon>
        <taxon>Bacteroidota</taxon>
        <taxon>Flavobacteriia</taxon>
        <taxon>Flavobacteriales</taxon>
        <taxon>Flavobacteriaceae</taxon>
        <taxon>Flavobacterium</taxon>
    </lineage>
</organism>
<dbReference type="PATRIC" id="fig|29536.5.peg.49"/>
<dbReference type="InterPro" id="IPR043519">
    <property type="entry name" value="NT_sf"/>
</dbReference>
<comment type="similarity">
    <text evidence="9">Belongs to the MntA antitoxin family.</text>
</comment>
<dbReference type="Gene3D" id="3.30.460.10">
    <property type="entry name" value="Beta Polymerase, domain 2"/>
    <property type="match status" value="1"/>
</dbReference>
<dbReference type="GO" id="GO:0046872">
    <property type="term" value="F:metal ion binding"/>
    <property type="evidence" value="ECO:0007669"/>
    <property type="project" value="UniProtKB-KW"/>
</dbReference>
<keyword evidence="8" id="KW-0460">Magnesium</keyword>
<evidence type="ECO:0000256" key="5">
    <source>
        <dbReference type="ARBA" id="ARBA00022723"/>
    </source>
</evidence>
<comment type="caution">
    <text evidence="11">The sequence shown here is derived from an EMBL/GenBank/DDBJ whole genome shotgun (WGS) entry which is preliminary data.</text>
</comment>
<reference evidence="11 12" key="1">
    <citation type="submission" date="2016-06" db="EMBL/GenBank/DDBJ databases">
        <title>Draft genome sequence of Flavobacterium succinicans strain DD5b.</title>
        <authorList>
            <person name="Poehlein A."/>
            <person name="Daniel R."/>
            <person name="Simeonova D.D."/>
        </authorList>
    </citation>
    <scope>NUCLEOTIDE SEQUENCE [LARGE SCALE GENOMIC DNA]</scope>
    <source>
        <strain evidence="11 12">DD5b</strain>
    </source>
</reference>
<dbReference type="AlphaFoldDB" id="A0A199XUS2"/>
<dbReference type="InterPro" id="IPR002934">
    <property type="entry name" value="Polymerase_NTP_transf_dom"/>
</dbReference>
<evidence type="ECO:0000256" key="6">
    <source>
        <dbReference type="ARBA" id="ARBA00022741"/>
    </source>
</evidence>
<dbReference type="InterPro" id="IPR052038">
    <property type="entry name" value="Type-VII_TA_antitoxin"/>
</dbReference>
<evidence type="ECO:0000256" key="2">
    <source>
        <dbReference type="ARBA" id="ARBA00022649"/>
    </source>
</evidence>
<evidence type="ECO:0000256" key="4">
    <source>
        <dbReference type="ARBA" id="ARBA00022695"/>
    </source>
</evidence>
<dbReference type="Proteomes" id="UP000093807">
    <property type="component" value="Unassembled WGS sequence"/>
</dbReference>
<dbReference type="GO" id="GO:0016779">
    <property type="term" value="F:nucleotidyltransferase activity"/>
    <property type="evidence" value="ECO:0007669"/>
    <property type="project" value="UniProtKB-KW"/>
</dbReference>
<dbReference type="SUPFAM" id="SSF81301">
    <property type="entry name" value="Nucleotidyltransferase"/>
    <property type="match status" value="1"/>
</dbReference>
<dbReference type="Pfam" id="PF01909">
    <property type="entry name" value="NTP_transf_2"/>
    <property type="match status" value="1"/>
</dbReference>
<dbReference type="RefSeq" id="WP_064713955.1">
    <property type="nucleotide sequence ID" value="NZ_JMTM01000004.1"/>
</dbReference>
<name>A0A199XUS2_9FLAO</name>
<evidence type="ECO:0000313" key="11">
    <source>
        <dbReference type="EMBL" id="OAZ05518.1"/>
    </source>
</evidence>
<keyword evidence="7" id="KW-0067">ATP-binding</keyword>
<evidence type="ECO:0000256" key="8">
    <source>
        <dbReference type="ARBA" id="ARBA00022842"/>
    </source>
</evidence>
<comment type="cofactor">
    <cofactor evidence="1">
        <name>Mg(2+)</name>
        <dbReference type="ChEBI" id="CHEBI:18420"/>
    </cofactor>
</comment>
<sequence>MKKDEIIKALKADKQYLTENFGVASIALFGSYAKGLENKDSDIDFMVEFSEPSYSLLMGLYTYLEDKLQSKIEIIRKGPHLSERFINSIQNDLIYV</sequence>
<keyword evidence="5" id="KW-0479">Metal-binding</keyword>
<evidence type="ECO:0000259" key="10">
    <source>
        <dbReference type="Pfam" id="PF01909"/>
    </source>
</evidence>
<dbReference type="PANTHER" id="PTHR33571">
    <property type="entry name" value="SSL8005 PROTEIN"/>
    <property type="match status" value="1"/>
</dbReference>
<feature type="domain" description="Polymerase nucleotidyl transferase" evidence="10">
    <location>
        <begin position="15"/>
        <end position="91"/>
    </location>
</feature>
<evidence type="ECO:0000313" key="12">
    <source>
        <dbReference type="Proteomes" id="UP000093807"/>
    </source>
</evidence>
<evidence type="ECO:0000256" key="9">
    <source>
        <dbReference type="ARBA" id="ARBA00038276"/>
    </source>
</evidence>
<keyword evidence="4" id="KW-0548">Nucleotidyltransferase</keyword>
<evidence type="ECO:0000256" key="1">
    <source>
        <dbReference type="ARBA" id="ARBA00001946"/>
    </source>
</evidence>
<keyword evidence="6" id="KW-0547">Nucleotide-binding</keyword>